<dbReference type="EMBL" id="JBANMG010000005">
    <property type="protein sequence ID" value="KAK6953472.1"/>
    <property type="molecule type" value="Genomic_DNA"/>
</dbReference>
<protein>
    <submittedName>
        <fullName evidence="2">Uncharacterized protein</fullName>
    </submittedName>
</protein>
<dbReference type="Proteomes" id="UP001369815">
    <property type="component" value="Unassembled WGS sequence"/>
</dbReference>
<evidence type="ECO:0000313" key="2">
    <source>
        <dbReference type="EMBL" id="KAK6953472.1"/>
    </source>
</evidence>
<comment type="caution">
    <text evidence="2">The sequence shown here is derived from an EMBL/GenBank/DDBJ whole genome shotgun (WGS) entry which is preliminary data.</text>
</comment>
<accession>A0AAX6MMR7</accession>
<organism evidence="2 3">
    <name type="scientific">Daldinia eschscholtzii</name>
    <dbReference type="NCBI Taxonomy" id="292717"/>
    <lineage>
        <taxon>Eukaryota</taxon>
        <taxon>Fungi</taxon>
        <taxon>Dikarya</taxon>
        <taxon>Ascomycota</taxon>
        <taxon>Pezizomycotina</taxon>
        <taxon>Sordariomycetes</taxon>
        <taxon>Xylariomycetidae</taxon>
        <taxon>Xylariales</taxon>
        <taxon>Hypoxylaceae</taxon>
        <taxon>Daldinia</taxon>
    </lineage>
</organism>
<keyword evidence="3" id="KW-1185">Reference proteome</keyword>
<feature type="region of interest" description="Disordered" evidence="1">
    <location>
        <begin position="1"/>
        <end position="25"/>
    </location>
</feature>
<name>A0AAX6MMR7_9PEZI</name>
<reference evidence="2 3" key="1">
    <citation type="journal article" date="2024" name="Front Chem Biol">
        <title>Unveiling the potential of Daldinia eschscholtzii MFLUCC 19-0629 through bioactivity and bioinformatics studies for enhanced sustainable agriculture production.</title>
        <authorList>
            <person name="Brooks S."/>
            <person name="Weaver J.A."/>
            <person name="Klomchit A."/>
            <person name="Alharthi S.A."/>
            <person name="Onlamun T."/>
            <person name="Nurani R."/>
            <person name="Vong T.K."/>
            <person name="Alberti F."/>
            <person name="Greco C."/>
        </authorList>
    </citation>
    <scope>NUCLEOTIDE SEQUENCE [LARGE SCALE GENOMIC DNA]</scope>
    <source>
        <strain evidence="2">MFLUCC 19-0629</strain>
    </source>
</reference>
<gene>
    <name evidence="2" type="ORF">Daesc_005776</name>
</gene>
<feature type="compositionally biased region" description="Polar residues" evidence="1">
    <location>
        <begin position="1"/>
        <end position="12"/>
    </location>
</feature>
<proteinExistence type="predicted"/>
<sequence>MEQKSTYTTQTKPIAIPAPSKNNTTSREVQTFSFEVGSPAFSDCESALDEDENAYDMYHIPSHHRRNALSFEDGFEFPLVSTRQKRSCTCAPGAHAAASIVKQQTLAAKDVLEGAGRSD</sequence>
<dbReference type="AlphaFoldDB" id="A0AAX6MMR7"/>
<evidence type="ECO:0000256" key="1">
    <source>
        <dbReference type="SAM" id="MobiDB-lite"/>
    </source>
</evidence>
<evidence type="ECO:0000313" key="3">
    <source>
        <dbReference type="Proteomes" id="UP001369815"/>
    </source>
</evidence>